<dbReference type="SUPFAM" id="SSF51011">
    <property type="entry name" value="Glycosyl hydrolase domain"/>
    <property type="match status" value="1"/>
</dbReference>
<evidence type="ECO:0000313" key="10">
    <source>
        <dbReference type="EMBL" id="GLR69561.1"/>
    </source>
</evidence>
<protein>
    <submittedName>
        <fullName evidence="10">Pullulanase</fullName>
    </submittedName>
</protein>
<proteinExistence type="inferred from homology"/>
<name>A0AA37STG9_9ALTE</name>
<accession>A0AA37STG9</accession>
<keyword evidence="11" id="KW-1185">Reference proteome</keyword>
<sequence>MKNLNKLFTRCSLVSKFTLIFVVLFLTACGGSDIEPGDTLLTCNVPNVPNAAGSACVPPPPISCPAPTVPNASNDACVVGFNENLPDPVFAPSAQQAVLYYNRADVDADNSANDKAYEGWRLHTWNNDACDAYADADTQWANGRVHDGIDPTYGAYWILDLKDGHDNCHNFIIHIGTDDAGKELGGGDFSAKLDQDDPRFARMNFTLSGEPRVFEFPIDSLGEQPVKIEGAQAHWLDTDVLLWNVDFSVVSSVKLHYSENADMEITLEDGVINSTAIELTESALTESQQMIAPHLSGLPAFMGTWSAEDAKAVLKTQVILGAYDVDGKLVAATGVQIPNVLDQLYTAGQNDADEAVLGAFYENGSIHANLWAPTAINVMLNLYGEDKRLVTSHQMDADTATGIWSLSLGEEADRQLYRYEITVYHPVTGKIEVLEVTDPYSLSLSTNGRFSQFVNLNDDDLKPDGWETHTIPTVENFEDIVIYEGHVRDFSIRDQSTSEANRGKYLAFTEKSSLPMQHLTSLAQAGVTHFHVLPVNDIATVNEDSARSIDWTSKVQSFCALVPAAQVCNDGTDKSQTVAALYQSFDVLTNPGAAQVLTEQIRGVDQFNWGYDPKHFSAPEGSYASDPEGVARIIELREMVQGLHEVGLRVALDVVYNHTNASGVFANSVLDKVVPGYYHRYTINEGSIVRETCCDDTEPRNRMMEKLMEDSLTMWASQYKFDSFRFDIMSQASKTTMVNLFDAVKSIDPDTYFYGEGWGKNTSSYGDFEIASQFNMAGTEIGTFNDRIREAVRQGNIFARESSDAALNDQDRVKMSLAGTLTDFVISTRNGNDSETSALGGYALDPADIINYVSKHDNETLWDQFNYVLPDDLSLLERVRAQNVAQGINLMSQGIPFLQMGGDFLRSKSMDRNTFDAGDWFNYVDFTMETNNWNVGLPLAQDNEGRWTEISQFMNSPERASSMTEIEFAATIFREFLSIRSSSPLFRLTTADDIKQRVGFHNLGSDQQQGLIAMSIDDGISISEDQASLIDLDPNYDALMVIINTGYQEKSIDVRTASNFDLHPVLINSIDPDVRSASYIDTSTDEQVAGSFTVPPLTIAVFVKHQGDAQGRGLSAFATIGAPDIVPFGDTNVFLRGSLNGWSEDNPMEYLGDGVYQVSATLVGGEEIEFKIASADWATVNLGNDNGGVDEGIIKGLESGQGNMRFTPLLDGTYVFTVNASSISTPTLLITNEEPFVGTPIFVRGGMNGWGTTDELAYQGSGVYAITLDLDAQDYQFKIANADWAMPNLGSVSDDIDDNTIQLGQALPLLENGGNLNLSISEAGSYVFVLDVSDVNAPLVSVYNAAFFAETTVFIRGDMNGWGTDDALVWDSGSYIVDVSLDAGSYNFKVSSEDWATFNFGGEDGNSNVLVGSDFSLSGGNNPPNLLINVEEAGRYRFTVSGLNPTSPQLTVLKL</sequence>
<evidence type="ECO:0000259" key="9">
    <source>
        <dbReference type="Pfam" id="PF17967"/>
    </source>
</evidence>
<dbReference type="InterPro" id="IPR013784">
    <property type="entry name" value="Carb-bd-like_fold"/>
</dbReference>
<dbReference type="Gene3D" id="2.60.40.1130">
    <property type="entry name" value="Rab geranylgeranyltransferase alpha-subunit, insert domain"/>
    <property type="match status" value="1"/>
</dbReference>
<dbReference type="RefSeq" id="WP_284215886.1">
    <property type="nucleotide sequence ID" value="NZ_BSOT01000005.1"/>
</dbReference>
<dbReference type="Pfam" id="PF11852">
    <property type="entry name" value="Pullul_strch_C"/>
    <property type="match status" value="1"/>
</dbReference>
<evidence type="ECO:0000259" key="8">
    <source>
        <dbReference type="Pfam" id="PF11852"/>
    </source>
</evidence>
<comment type="caution">
    <text evidence="10">The sequence shown here is derived from an EMBL/GenBank/DDBJ whole genome shotgun (WGS) entry which is preliminary data.</text>
</comment>
<keyword evidence="2 5" id="KW-0732">Signal</keyword>
<dbReference type="InterPro" id="IPR040671">
    <property type="entry name" value="Pullulanase_N2"/>
</dbReference>
<comment type="similarity">
    <text evidence="1">Belongs to the glycosyl hydrolase 13 family.</text>
</comment>
<dbReference type="InterPro" id="IPR014756">
    <property type="entry name" value="Ig_E-set"/>
</dbReference>
<feature type="domain" description="Pullulanase carbohydrate-binding module 41" evidence="7">
    <location>
        <begin position="97"/>
        <end position="195"/>
    </location>
</feature>
<dbReference type="Pfam" id="PF02922">
    <property type="entry name" value="CBM_48"/>
    <property type="match status" value="1"/>
</dbReference>
<evidence type="ECO:0000256" key="5">
    <source>
        <dbReference type="SAM" id="SignalP"/>
    </source>
</evidence>
<dbReference type="CDD" id="cd10315">
    <property type="entry name" value="CBM41_pullulanase"/>
    <property type="match status" value="1"/>
</dbReference>
<feature type="domain" description="Pullulanase N2" evidence="9">
    <location>
        <begin position="231"/>
        <end position="343"/>
    </location>
</feature>
<dbReference type="InterPro" id="IPR013783">
    <property type="entry name" value="Ig-like_fold"/>
</dbReference>
<dbReference type="Pfam" id="PF17967">
    <property type="entry name" value="Pullulanase_N2"/>
    <property type="match status" value="1"/>
</dbReference>
<keyword evidence="4" id="KW-0326">Glycosidase</keyword>
<dbReference type="Gene3D" id="2.60.40.1110">
    <property type="match status" value="1"/>
</dbReference>
<dbReference type="SUPFAM" id="SSF49452">
    <property type="entry name" value="Starch-binding domain-like"/>
    <property type="match status" value="1"/>
</dbReference>
<feature type="signal peptide" evidence="5">
    <location>
        <begin position="1"/>
        <end position="28"/>
    </location>
</feature>
<evidence type="ECO:0000259" key="6">
    <source>
        <dbReference type="Pfam" id="PF02922"/>
    </source>
</evidence>
<dbReference type="InterPro" id="IPR004193">
    <property type="entry name" value="Glyco_hydro_13_N"/>
</dbReference>
<dbReference type="InterPro" id="IPR024561">
    <property type="entry name" value="Pullul_strch_C"/>
</dbReference>
<dbReference type="CDD" id="cd02861">
    <property type="entry name" value="E_set_pullulanase_like"/>
    <property type="match status" value="3"/>
</dbReference>
<evidence type="ECO:0000256" key="1">
    <source>
        <dbReference type="ARBA" id="ARBA00008061"/>
    </source>
</evidence>
<dbReference type="Gene3D" id="3.20.20.80">
    <property type="entry name" value="Glycosidases"/>
    <property type="match status" value="1"/>
</dbReference>
<dbReference type="Gene3D" id="2.60.40.10">
    <property type="entry name" value="Immunoglobulins"/>
    <property type="match status" value="3"/>
</dbReference>
<evidence type="ECO:0000256" key="4">
    <source>
        <dbReference type="ARBA" id="ARBA00023295"/>
    </source>
</evidence>
<dbReference type="PROSITE" id="PS51257">
    <property type="entry name" value="PROKAR_LIPOPROTEIN"/>
    <property type="match status" value="1"/>
</dbReference>
<reference evidence="10" key="2">
    <citation type="submission" date="2023-01" db="EMBL/GenBank/DDBJ databases">
        <title>Draft genome sequence of Agaribacter marinus strain NBRC 110023.</title>
        <authorList>
            <person name="Sun Q."/>
            <person name="Mori K."/>
        </authorList>
    </citation>
    <scope>NUCLEOTIDE SEQUENCE</scope>
    <source>
        <strain evidence="10">NBRC 110023</strain>
    </source>
</reference>
<dbReference type="PANTHER" id="PTHR43002">
    <property type="entry name" value="GLYCOGEN DEBRANCHING ENZYME"/>
    <property type="match status" value="1"/>
</dbReference>
<evidence type="ECO:0000256" key="3">
    <source>
        <dbReference type="ARBA" id="ARBA00022801"/>
    </source>
</evidence>
<dbReference type="SUPFAM" id="SSF81296">
    <property type="entry name" value="E set domains"/>
    <property type="match status" value="2"/>
</dbReference>
<dbReference type="Gene3D" id="2.60.40.1180">
    <property type="entry name" value="Golgi alpha-mannosidase II"/>
    <property type="match status" value="1"/>
</dbReference>
<dbReference type="InterPro" id="IPR017853">
    <property type="entry name" value="GH"/>
</dbReference>
<feature type="chain" id="PRO_5041388343" evidence="5">
    <location>
        <begin position="29"/>
        <end position="1455"/>
    </location>
</feature>
<dbReference type="SUPFAM" id="SSF51445">
    <property type="entry name" value="(Trans)glycosidases"/>
    <property type="match status" value="1"/>
</dbReference>
<dbReference type="GO" id="GO:0030246">
    <property type="term" value="F:carbohydrate binding"/>
    <property type="evidence" value="ECO:0007669"/>
    <property type="project" value="InterPro"/>
</dbReference>
<dbReference type="EMBL" id="BSOT01000005">
    <property type="protein sequence ID" value="GLR69561.1"/>
    <property type="molecule type" value="Genomic_DNA"/>
</dbReference>
<dbReference type="InterPro" id="IPR005323">
    <property type="entry name" value="CBM41_pullulanase"/>
</dbReference>
<dbReference type="GO" id="GO:0004553">
    <property type="term" value="F:hydrolase activity, hydrolyzing O-glycosyl compounds"/>
    <property type="evidence" value="ECO:0007669"/>
    <property type="project" value="InterPro"/>
</dbReference>
<dbReference type="Proteomes" id="UP001156601">
    <property type="component" value="Unassembled WGS sequence"/>
</dbReference>
<evidence type="ECO:0000259" key="7">
    <source>
        <dbReference type="Pfam" id="PF03714"/>
    </source>
</evidence>
<keyword evidence="3" id="KW-0378">Hydrolase</keyword>
<feature type="domain" description="Alpha-1,6-glucosidases pullulanase-type C-terminal" evidence="8">
    <location>
        <begin position="929"/>
        <end position="1104"/>
    </location>
</feature>
<evidence type="ECO:0000256" key="2">
    <source>
        <dbReference type="ARBA" id="ARBA00022729"/>
    </source>
</evidence>
<feature type="domain" description="Glycoside hydrolase family 13 N-terminal" evidence="6">
    <location>
        <begin position="357"/>
        <end position="441"/>
    </location>
</feature>
<organism evidence="10 11">
    <name type="scientific">Agaribacter marinus</name>
    <dbReference type="NCBI Taxonomy" id="1431249"/>
    <lineage>
        <taxon>Bacteria</taxon>
        <taxon>Pseudomonadati</taxon>
        <taxon>Pseudomonadota</taxon>
        <taxon>Gammaproteobacteria</taxon>
        <taxon>Alteromonadales</taxon>
        <taxon>Alteromonadaceae</taxon>
        <taxon>Agaribacter</taxon>
    </lineage>
</organism>
<gene>
    <name evidence="10" type="ORF">GCM10007852_04690</name>
</gene>
<dbReference type="InterPro" id="IPR013780">
    <property type="entry name" value="Glyco_hydro_b"/>
</dbReference>
<dbReference type="CDD" id="cd02860">
    <property type="entry name" value="E_set_Pullulanase"/>
    <property type="match status" value="1"/>
</dbReference>
<reference evidence="10" key="1">
    <citation type="journal article" date="2014" name="Int. J. Syst. Evol. Microbiol.">
        <title>Complete genome sequence of Corynebacterium casei LMG S-19264T (=DSM 44701T), isolated from a smear-ripened cheese.</title>
        <authorList>
            <consortium name="US DOE Joint Genome Institute (JGI-PGF)"/>
            <person name="Walter F."/>
            <person name="Albersmeier A."/>
            <person name="Kalinowski J."/>
            <person name="Ruckert C."/>
        </authorList>
    </citation>
    <scope>NUCLEOTIDE SEQUENCE</scope>
    <source>
        <strain evidence="10">NBRC 110023</strain>
    </source>
</reference>
<dbReference type="Pfam" id="PF03714">
    <property type="entry name" value="PUD"/>
    <property type="match status" value="1"/>
</dbReference>
<dbReference type="CDD" id="cd11341">
    <property type="entry name" value="AmyAc_Pullulanase_LD-like"/>
    <property type="match status" value="1"/>
</dbReference>
<evidence type="ECO:0000313" key="11">
    <source>
        <dbReference type="Proteomes" id="UP001156601"/>
    </source>
</evidence>
<dbReference type="GO" id="GO:0005975">
    <property type="term" value="P:carbohydrate metabolic process"/>
    <property type="evidence" value="ECO:0007669"/>
    <property type="project" value="InterPro"/>
</dbReference>